<evidence type="ECO:0000313" key="2">
    <source>
        <dbReference type="EMBL" id="EFP92162.2"/>
    </source>
</evidence>
<dbReference type="GeneID" id="10537489"/>
<dbReference type="VEuPathDB" id="FungiDB:PGTG_17892"/>
<dbReference type="EMBL" id="DS178359">
    <property type="protein sequence ID" value="EFP92162.2"/>
    <property type="molecule type" value="Genomic_DNA"/>
</dbReference>
<organism evidence="2 3">
    <name type="scientific">Puccinia graminis f. sp. tritici (strain CRL 75-36-700-3 / race SCCL)</name>
    <name type="common">Black stem rust fungus</name>
    <dbReference type="NCBI Taxonomy" id="418459"/>
    <lineage>
        <taxon>Eukaryota</taxon>
        <taxon>Fungi</taxon>
        <taxon>Dikarya</taxon>
        <taxon>Basidiomycota</taxon>
        <taxon>Pucciniomycotina</taxon>
        <taxon>Pucciniomycetes</taxon>
        <taxon>Pucciniales</taxon>
        <taxon>Pucciniaceae</taxon>
        <taxon>Puccinia</taxon>
    </lineage>
</organism>
<dbReference type="Proteomes" id="UP000008783">
    <property type="component" value="Unassembled WGS sequence"/>
</dbReference>
<reference key="1">
    <citation type="submission" date="2007-01" db="EMBL/GenBank/DDBJ databases">
        <title>The Genome Sequence of Puccinia graminis f. sp. tritici Strain CRL 75-36-700-3.</title>
        <authorList>
            <consortium name="The Broad Institute Genome Sequencing Platform"/>
            <person name="Birren B."/>
            <person name="Lander E."/>
            <person name="Galagan J."/>
            <person name="Nusbaum C."/>
            <person name="Devon K."/>
            <person name="Cuomo C."/>
            <person name="Jaffe D."/>
            <person name="Butler J."/>
            <person name="Alvarez P."/>
            <person name="Gnerre S."/>
            <person name="Grabherr M."/>
            <person name="Mauceli E."/>
            <person name="Brockman W."/>
            <person name="Young S."/>
            <person name="LaButti K."/>
            <person name="Sykes S."/>
            <person name="DeCaprio D."/>
            <person name="Crawford M."/>
            <person name="Koehrsen M."/>
            <person name="Engels R."/>
            <person name="Montgomery P."/>
            <person name="Pearson M."/>
            <person name="Howarth C."/>
            <person name="Larson L."/>
            <person name="White J."/>
            <person name="Zeng Q."/>
            <person name="Kodira C."/>
            <person name="Yandava C."/>
            <person name="Alvarado L."/>
            <person name="O'Leary S."/>
            <person name="Szabo L."/>
            <person name="Dean R."/>
            <person name="Schein J."/>
        </authorList>
    </citation>
    <scope>NUCLEOTIDE SEQUENCE</scope>
    <source>
        <strain>CRL 75-36-700-3</strain>
    </source>
</reference>
<dbReference type="InParanoid" id="E3L6I7"/>
<sequence>MANRAGEILQVDPMKLRFFTRHRNYNPEPICRIDTLADMMERPFNDWTSHRIFCSKLPDMPICQVESRRWMNITSPGAHNSDEVRYPIRPTSKTGQNLRNPMSEIKSFHDREPEFRNNSWKF</sequence>
<dbReference type="RefSeq" id="XP_003336581.2">
    <property type="nucleotide sequence ID" value="XM_003336533.2"/>
</dbReference>
<dbReference type="HOGENOM" id="CLU_2027896_0_0_1"/>
<dbReference type="KEGG" id="pgr:PGTG_17892"/>
<evidence type="ECO:0000313" key="3">
    <source>
        <dbReference type="Proteomes" id="UP000008783"/>
    </source>
</evidence>
<gene>
    <name evidence="2" type="ORF">PGTG_17892</name>
</gene>
<keyword evidence="3" id="KW-1185">Reference proteome</keyword>
<dbReference type="AlphaFoldDB" id="E3L6I7"/>
<accession>E3L6I7</accession>
<reference evidence="3" key="2">
    <citation type="journal article" date="2011" name="Proc. Natl. Acad. Sci. U.S.A.">
        <title>Obligate biotrophy features unraveled by the genomic analysis of rust fungi.</title>
        <authorList>
            <person name="Duplessis S."/>
            <person name="Cuomo C.A."/>
            <person name="Lin Y.-C."/>
            <person name="Aerts A."/>
            <person name="Tisserant E."/>
            <person name="Veneault-Fourrey C."/>
            <person name="Joly D.L."/>
            <person name="Hacquard S."/>
            <person name="Amselem J."/>
            <person name="Cantarel B.L."/>
            <person name="Chiu R."/>
            <person name="Coutinho P.M."/>
            <person name="Feau N."/>
            <person name="Field M."/>
            <person name="Frey P."/>
            <person name="Gelhaye E."/>
            <person name="Goldberg J."/>
            <person name="Grabherr M.G."/>
            <person name="Kodira C.D."/>
            <person name="Kohler A."/>
            <person name="Kuees U."/>
            <person name="Lindquist E.A."/>
            <person name="Lucas S.M."/>
            <person name="Mago R."/>
            <person name="Mauceli E."/>
            <person name="Morin E."/>
            <person name="Murat C."/>
            <person name="Pangilinan J.L."/>
            <person name="Park R."/>
            <person name="Pearson M."/>
            <person name="Quesneville H."/>
            <person name="Rouhier N."/>
            <person name="Sakthikumar S."/>
            <person name="Salamov A.A."/>
            <person name="Schmutz J."/>
            <person name="Selles B."/>
            <person name="Shapiro H."/>
            <person name="Tanguay P."/>
            <person name="Tuskan G.A."/>
            <person name="Henrissat B."/>
            <person name="Van de Peer Y."/>
            <person name="Rouze P."/>
            <person name="Ellis J.G."/>
            <person name="Dodds P.N."/>
            <person name="Schein J.E."/>
            <person name="Zhong S."/>
            <person name="Hamelin R.C."/>
            <person name="Grigoriev I.V."/>
            <person name="Szabo L.J."/>
            <person name="Martin F."/>
        </authorList>
    </citation>
    <scope>NUCLEOTIDE SEQUENCE [LARGE SCALE GENOMIC DNA]</scope>
    <source>
        <strain evidence="3">CRL 75-36-700-3 / race SCCL</strain>
    </source>
</reference>
<name>E3L6I7_PUCGT</name>
<feature type="compositionally biased region" description="Polar residues" evidence="1">
    <location>
        <begin position="91"/>
        <end position="100"/>
    </location>
</feature>
<proteinExistence type="predicted"/>
<evidence type="ECO:0000256" key="1">
    <source>
        <dbReference type="SAM" id="MobiDB-lite"/>
    </source>
</evidence>
<feature type="region of interest" description="Disordered" evidence="1">
    <location>
        <begin position="81"/>
        <end position="106"/>
    </location>
</feature>
<protein>
    <submittedName>
        <fullName evidence="2">Uncharacterized protein</fullName>
    </submittedName>
</protein>